<keyword evidence="3" id="KW-1185">Reference proteome</keyword>
<dbReference type="GeneID" id="18828123"/>
<reference evidence="3" key="1">
    <citation type="journal article" date="2012" name="Proc. Natl. Acad. Sci. U.S.A.">
        <title>Genome sequence of the button mushroom Agaricus bisporus reveals mechanisms governing adaptation to a humic-rich ecological niche.</title>
        <authorList>
            <person name="Morin E."/>
            <person name="Kohler A."/>
            <person name="Baker A.R."/>
            <person name="Foulongne-Oriol M."/>
            <person name="Lombard V."/>
            <person name="Nagy L.G."/>
            <person name="Ohm R.A."/>
            <person name="Patyshakuliyeva A."/>
            <person name="Brun A."/>
            <person name="Aerts A.L."/>
            <person name="Bailey A.M."/>
            <person name="Billette C."/>
            <person name="Coutinho P.M."/>
            <person name="Deakin G."/>
            <person name="Doddapaneni H."/>
            <person name="Floudas D."/>
            <person name="Grimwood J."/>
            <person name="Hilden K."/>
            <person name="Kuees U."/>
            <person name="LaButti K.M."/>
            <person name="Lapidus A."/>
            <person name="Lindquist E.A."/>
            <person name="Lucas S.M."/>
            <person name="Murat C."/>
            <person name="Riley R.W."/>
            <person name="Salamov A.A."/>
            <person name="Schmutz J."/>
            <person name="Subramanian V."/>
            <person name="Woesten H.A.B."/>
            <person name="Xu J."/>
            <person name="Eastwood D.C."/>
            <person name="Foster G.D."/>
            <person name="Sonnenberg A.S."/>
            <person name="Cullen D."/>
            <person name="de Vries R.P."/>
            <person name="Lundell T."/>
            <person name="Hibbett D.S."/>
            <person name="Henrissat B."/>
            <person name="Burton K.S."/>
            <person name="Kerrigan R.W."/>
            <person name="Challen M.P."/>
            <person name="Grigoriev I.V."/>
            <person name="Martin F."/>
        </authorList>
    </citation>
    <scope>NUCLEOTIDE SEQUENCE [LARGE SCALE GENOMIC DNA]</scope>
    <source>
        <strain evidence="3">JB137-S8 / ATCC MYA-4627 / FGSC 10392</strain>
    </source>
</reference>
<feature type="region of interest" description="Disordered" evidence="1">
    <location>
        <begin position="63"/>
        <end position="100"/>
    </location>
</feature>
<feature type="compositionally biased region" description="Polar residues" evidence="1">
    <location>
        <begin position="64"/>
        <end position="100"/>
    </location>
</feature>
<evidence type="ECO:0000313" key="3">
    <source>
        <dbReference type="Proteomes" id="UP000008493"/>
    </source>
</evidence>
<sequence>MSSDSDPYIDENFLGRMVTTPGFLDHVDAQRTTLVLQPYLLQRIRQSLLFKLQSADRRWEGHTIDQSTTQQTAANGQTPSSISVPSTPASQTSFTATNITSNPTKTAAKVLGETATNMAGVTTSLSSADECHTGHSIALMTHDRVSLREQRAQIWASVVRFESRVTKALEIQEDIEKLEQREIMGGGAEVERRRQYMMLGKGAGSRMKWNRCAAYETWWWGMGLMDAPMPKIVKTARRLTVSGFGSENRRSNRPVKIQQDTPAVYFNLTRSSQTLAI</sequence>
<dbReference type="RefSeq" id="XP_007335525.1">
    <property type="nucleotide sequence ID" value="XM_007335463.1"/>
</dbReference>
<proteinExistence type="predicted"/>
<gene>
    <name evidence="2" type="ORF">AGABI1DRAFT_134001</name>
</gene>
<dbReference type="EMBL" id="JH971970">
    <property type="protein sequence ID" value="EKM73836.1"/>
    <property type="molecule type" value="Genomic_DNA"/>
</dbReference>
<dbReference type="Proteomes" id="UP000008493">
    <property type="component" value="Unassembled WGS sequence"/>
</dbReference>
<dbReference type="HOGENOM" id="CLU_1004586_0_0_1"/>
<organism evidence="2 3">
    <name type="scientific">Agaricus bisporus var. burnettii (strain JB137-S8 / ATCC MYA-4627 / FGSC 10392)</name>
    <name type="common">White button mushroom</name>
    <dbReference type="NCBI Taxonomy" id="597362"/>
    <lineage>
        <taxon>Eukaryota</taxon>
        <taxon>Fungi</taxon>
        <taxon>Dikarya</taxon>
        <taxon>Basidiomycota</taxon>
        <taxon>Agaricomycotina</taxon>
        <taxon>Agaricomycetes</taxon>
        <taxon>Agaricomycetidae</taxon>
        <taxon>Agaricales</taxon>
        <taxon>Agaricineae</taxon>
        <taxon>Agaricaceae</taxon>
        <taxon>Agaricus</taxon>
    </lineage>
</organism>
<protein>
    <submittedName>
        <fullName evidence="2">Uncharacterized protein</fullName>
    </submittedName>
</protein>
<dbReference type="OrthoDB" id="2944489at2759"/>
<evidence type="ECO:0000313" key="2">
    <source>
        <dbReference type="EMBL" id="EKM73836.1"/>
    </source>
</evidence>
<dbReference type="AlphaFoldDB" id="K5WEZ3"/>
<dbReference type="KEGG" id="abp:AGABI1DRAFT134001"/>
<name>K5WEZ3_AGABU</name>
<dbReference type="InParanoid" id="K5WEZ3"/>
<accession>K5WEZ3</accession>
<evidence type="ECO:0000256" key="1">
    <source>
        <dbReference type="SAM" id="MobiDB-lite"/>
    </source>
</evidence>